<sequence length="279" mass="32593">MNYGRWGNPEEGWIRRWNRDNHWTEPGYGQWDYLGAPSSIGETALGERYGFGPFSQSVFDEPYDAEIESGSRRPVTRRRKDDGPWLAEANVPCEWCGRTVENAPGNRMRRCGPLVCGSCLHRFPNERERAQHFHSRHATVHNATASEFLGTHLIPLVKPRSNNRTSVQRGQAAVQQNSPRAQEQERDGYERYFGESWPVVYGYEDDQDSAEDYEGYYDEPDPDDRLYDDMVSHVDEMDDLLHRRDPLMVQAEEDEGDWMREAHRSRFDNFGGEMFFQDW</sequence>
<comment type="caution">
    <text evidence="1">The sequence shown here is derived from an EMBL/GenBank/DDBJ whole genome shotgun (WGS) entry which is preliminary data.</text>
</comment>
<protein>
    <submittedName>
        <fullName evidence="1">Uncharacterized protein</fullName>
    </submittedName>
</protein>
<evidence type="ECO:0000313" key="2">
    <source>
        <dbReference type="Proteomes" id="UP001186974"/>
    </source>
</evidence>
<dbReference type="Proteomes" id="UP001186974">
    <property type="component" value="Unassembled WGS sequence"/>
</dbReference>
<organism evidence="1 2">
    <name type="scientific">Coniosporium uncinatum</name>
    <dbReference type="NCBI Taxonomy" id="93489"/>
    <lineage>
        <taxon>Eukaryota</taxon>
        <taxon>Fungi</taxon>
        <taxon>Dikarya</taxon>
        <taxon>Ascomycota</taxon>
        <taxon>Pezizomycotina</taxon>
        <taxon>Dothideomycetes</taxon>
        <taxon>Dothideomycetes incertae sedis</taxon>
        <taxon>Coniosporium</taxon>
    </lineage>
</organism>
<gene>
    <name evidence="1" type="ORF">LTS18_005626</name>
</gene>
<evidence type="ECO:0000313" key="1">
    <source>
        <dbReference type="EMBL" id="KAK3079143.1"/>
    </source>
</evidence>
<keyword evidence="2" id="KW-1185">Reference proteome</keyword>
<name>A0ACC3DQX0_9PEZI</name>
<proteinExistence type="predicted"/>
<dbReference type="EMBL" id="JAWDJW010001347">
    <property type="protein sequence ID" value="KAK3079143.1"/>
    <property type="molecule type" value="Genomic_DNA"/>
</dbReference>
<accession>A0ACC3DQX0</accession>
<reference evidence="1" key="1">
    <citation type="submission" date="2024-09" db="EMBL/GenBank/DDBJ databases">
        <title>Black Yeasts Isolated from many extreme environments.</title>
        <authorList>
            <person name="Coleine C."/>
            <person name="Stajich J.E."/>
            <person name="Selbmann L."/>
        </authorList>
    </citation>
    <scope>NUCLEOTIDE SEQUENCE</scope>
    <source>
        <strain evidence="1">CCFEE 5737</strain>
    </source>
</reference>